<protein>
    <submittedName>
        <fullName evidence="2">Uncharacterized protein</fullName>
    </submittedName>
</protein>
<reference evidence="2 3" key="1">
    <citation type="submission" date="2021-08" db="EMBL/GenBank/DDBJ databases">
        <title>Draft Genome Sequence of Phanerochaete sordida strain YK-624.</title>
        <authorList>
            <person name="Mori T."/>
            <person name="Dohra H."/>
            <person name="Suzuki T."/>
            <person name="Kawagishi H."/>
            <person name="Hirai H."/>
        </authorList>
    </citation>
    <scope>NUCLEOTIDE SEQUENCE [LARGE SCALE GENOMIC DNA]</scope>
    <source>
        <strain evidence="2 3">YK-624</strain>
    </source>
</reference>
<feature type="compositionally biased region" description="Polar residues" evidence="1">
    <location>
        <begin position="166"/>
        <end position="175"/>
    </location>
</feature>
<dbReference type="OrthoDB" id="2687560at2759"/>
<name>A0A9P3L9B2_9APHY</name>
<evidence type="ECO:0000313" key="2">
    <source>
        <dbReference type="EMBL" id="GJE85542.1"/>
    </source>
</evidence>
<dbReference type="AlphaFoldDB" id="A0A9P3L9B2"/>
<keyword evidence="3" id="KW-1185">Reference proteome</keyword>
<feature type="region of interest" description="Disordered" evidence="1">
    <location>
        <begin position="163"/>
        <end position="264"/>
    </location>
</feature>
<evidence type="ECO:0000313" key="3">
    <source>
        <dbReference type="Proteomes" id="UP000703269"/>
    </source>
</evidence>
<proteinExistence type="predicted"/>
<organism evidence="2 3">
    <name type="scientific">Phanerochaete sordida</name>
    <dbReference type="NCBI Taxonomy" id="48140"/>
    <lineage>
        <taxon>Eukaryota</taxon>
        <taxon>Fungi</taxon>
        <taxon>Dikarya</taxon>
        <taxon>Basidiomycota</taxon>
        <taxon>Agaricomycotina</taxon>
        <taxon>Agaricomycetes</taxon>
        <taxon>Polyporales</taxon>
        <taxon>Phanerochaetaceae</taxon>
        <taxon>Phanerochaete</taxon>
    </lineage>
</organism>
<evidence type="ECO:0000256" key="1">
    <source>
        <dbReference type="SAM" id="MobiDB-lite"/>
    </source>
</evidence>
<comment type="caution">
    <text evidence="2">The sequence shown here is derived from an EMBL/GenBank/DDBJ whole genome shotgun (WGS) entry which is preliminary data.</text>
</comment>
<accession>A0A9P3L9B2</accession>
<sequence>MDSDLGERRGPRIPVRIAKSPERWLKKLRRWKSMPTSQLAPSDRPLFECQRCAAVNVYGALCTWCGHACDAIVNTPAARRRVSAPQLLSDAQKEQLRLIEKNAAIIRALISSQAGPTAETPPVKRHRNRDAAIYTLDATTGMVRTNGKAKVFMRSSIVTAVEAASTPCSPVSMSSDGKAEAMATPSPSPSPRRTLRRRKRISITPRRSSRSLRTRSSKGTLAMPSRPDSSDVRAATPDSVRTGHTTALHPSPSPRSVTSARLGSPARPLYTAIRKRTDSDAFSLSSLRSASPFCQPAPERPTSITSSCALAESDEDELDIKDLLPMAPSRSHFRASSGCSLSGETELRMALSRKRSNTVGGPTPEYVYRDREQHKEFASIMQTMKKISQGMKSLVKSRDG</sequence>
<gene>
    <name evidence="2" type="ORF">PsYK624_016210</name>
</gene>
<feature type="compositionally biased region" description="Basic residues" evidence="1">
    <location>
        <begin position="193"/>
        <end position="216"/>
    </location>
</feature>
<dbReference type="EMBL" id="BPQB01000002">
    <property type="protein sequence ID" value="GJE85542.1"/>
    <property type="molecule type" value="Genomic_DNA"/>
</dbReference>
<dbReference type="Proteomes" id="UP000703269">
    <property type="component" value="Unassembled WGS sequence"/>
</dbReference>